<organism evidence="1 2">
    <name type="scientific">Armillaria gallica</name>
    <name type="common">Bulbous honey fungus</name>
    <name type="synonym">Armillaria bulbosa</name>
    <dbReference type="NCBI Taxonomy" id="47427"/>
    <lineage>
        <taxon>Eukaryota</taxon>
        <taxon>Fungi</taxon>
        <taxon>Dikarya</taxon>
        <taxon>Basidiomycota</taxon>
        <taxon>Agaricomycotina</taxon>
        <taxon>Agaricomycetes</taxon>
        <taxon>Agaricomycetidae</taxon>
        <taxon>Agaricales</taxon>
        <taxon>Marasmiineae</taxon>
        <taxon>Physalacriaceae</taxon>
        <taxon>Armillaria</taxon>
    </lineage>
</organism>
<sequence>MSIQKRNGNRQKGYLDICETVHPSRVCSVLQRSLRKGEITEILTFVQAVKCSCRVRATHEWSWRRLHAL</sequence>
<gene>
    <name evidence="1" type="ORF">ARMGADRAFT_180953</name>
</gene>
<dbReference type="EMBL" id="KZ293659">
    <property type="protein sequence ID" value="PBK92190.1"/>
    <property type="molecule type" value="Genomic_DNA"/>
</dbReference>
<accession>A0A2H3DDJ9</accession>
<dbReference type="AlphaFoldDB" id="A0A2H3DDJ9"/>
<dbReference type="Proteomes" id="UP000217790">
    <property type="component" value="Unassembled WGS sequence"/>
</dbReference>
<reference evidence="2" key="1">
    <citation type="journal article" date="2017" name="Nat. Ecol. Evol.">
        <title>Genome expansion and lineage-specific genetic innovations in the forest pathogenic fungi Armillaria.</title>
        <authorList>
            <person name="Sipos G."/>
            <person name="Prasanna A.N."/>
            <person name="Walter M.C."/>
            <person name="O'Connor E."/>
            <person name="Balint B."/>
            <person name="Krizsan K."/>
            <person name="Kiss B."/>
            <person name="Hess J."/>
            <person name="Varga T."/>
            <person name="Slot J."/>
            <person name="Riley R."/>
            <person name="Boka B."/>
            <person name="Rigling D."/>
            <person name="Barry K."/>
            <person name="Lee J."/>
            <person name="Mihaltcheva S."/>
            <person name="LaButti K."/>
            <person name="Lipzen A."/>
            <person name="Waldron R."/>
            <person name="Moloney N.M."/>
            <person name="Sperisen C."/>
            <person name="Kredics L."/>
            <person name="Vagvoelgyi C."/>
            <person name="Patrignani A."/>
            <person name="Fitzpatrick D."/>
            <person name="Nagy I."/>
            <person name="Doyle S."/>
            <person name="Anderson J.B."/>
            <person name="Grigoriev I.V."/>
            <person name="Gueldener U."/>
            <person name="Muensterkoetter M."/>
            <person name="Nagy L.G."/>
        </authorList>
    </citation>
    <scope>NUCLEOTIDE SEQUENCE [LARGE SCALE GENOMIC DNA]</scope>
    <source>
        <strain evidence="2">Ar21-2</strain>
    </source>
</reference>
<dbReference type="InParanoid" id="A0A2H3DDJ9"/>
<proteinExistence type="predicted"/>
<protein>
    <submittedName>
        <fullName evidence="1">Uncharacterized protein</fullName>
    </submittedName>
</protein>
<keyword evidence="2" id="KW-1185">Reference proteome</keyword>
<evidence type="ECO:0000313" key="1">
    <source>
        <dbReference type="EMBL" id="PBK92190.1"/>
    </source>
</evidence>
<name>A0A2H3DDJ9_ARMGA</name>
<evidence type="ECO:0000313" key="2">
    <source>
        <dbReference type="Proteomes" id="UP000217790"/>
    </source>
</evidence>